<dbReference type="InterPro" id="IPR033454">
    <property type="entry name" value="RecG_wedge"/>
</dbReference>
<dbReference type="Gene3D" id="2.40.50.140">
    <property type="entry name" value="Nucleic acid-binding proteins"/>
    <property type="match status" value="1"/>
</dbReference>
<dbReference type="GO" id="GO:0003677">
    <property type="term" value="F:DNA binding"/>
    <property type="evidence" value="ECO:0007669"/>
    <property type="project" value="UniProtKB-KW"/>
</dbReference>
<keyword evidence="13" id="KW-1185">Reference proteome</keyword>
<evidence type="ECO:0000256" key="1">
    <source>
        <dbReference type="ARBA" id="ARBA00022741"/>
    </source>
</evidence>
<reference evidence="12 13" key="1">
    <citation type="submission" date="2016-06" db="EMBL/GenBank/DDBJ databases">
        <title>Complete genome sequence of a saline-alkali tolerant type strain Dietzia timorensis ID05-A0528T.</title>
        <authorList>
            <person name="Wu X."/>
        </authorList>
    </citation>
    <scope>NUCLEOTIDE SEQUENCE [LARGE SCALE GENOMIC DNA]</scope>
    <source>
        <strain evidence="12 13">ID05-A0528</strain>
    </source>
</reference>
<dbReference type="SMART" id="SM00487">
    <property type="entry name" value="DEXDc"/>
    <property type="match status" value="1"/>
</dbReference>
<dbReference type="OrthoDB" id="9804325at2"/>
<dbReference type="InterPro" id="IPR012340">
    <property type="entry name" value="NA-bd_OB-fold"/>
</dbReference>
<evidence type="ECO:0000313" key="12">
    <source>
        <dbReference type="EMBL" id="ANI92682.1"/>
    </source>
</evidence>
<organism evidence="12 13">
    <name type="scientific">Dietzia timorensis</name>
    <dbReference type="NCBI Taxonomy" id="499555"/>
    <lineage>
        <taxon>Bacteria</taxon>
        <taxon>Bacillati</taxon>
        <taxon>Actinomycetota</taxon>
        <taxon>Actinomycetes</taxon>
        <taxon>Mycobacteriales</taxon>
        <taxon>Dietziaceae</taxon>
        <taxon>Dietzia</taxon>
    </lineage>
</organism>
<dbReference type="Pfam" id="PF17191">
    <property type="entry name" value="RecG_wedge"/>
    <property type="match status" value="1"/>
</dbReference>
<evidence type="ECO:0000256" key="2">
    <source>
        <dbReference type="ARBA" id="ARBA00022763"/>
    </source>
</evidence>
<protein>
    <recommendedName>
        <fullName evidence="8">Probable DNA 3'-5' helicase RecG</fullName>
    </recommendedName>
</protein>
<dbReference type="InterPro" id="IPR001650">
    <property type="entry name" value="Helicase_C-like"/>
</dbReference>
<evidence type="ECO:0000256" key="8">
    <source>
        <dbReference type="ARBA" id="ARBA00049819"/>
    </source>
</evidence>
<evidence type="ECO:0000256" key="6">
    <source>
        <dbReference type="ARBA" id="ARBA00023125"/>
    </source>
</evidence>
<dbReference type="PROSITE" id="PS51194">
    <property type="entry name" value="HELICASE_CTER"/>
    <property type="match status" value="1"/>
</dbReference>
<keyword evidence="2" id="KW-0227">DNA damage</keyword>
<proteinExistence type="predicted"/>
<dbReference type="Pfam" id="PF00270">
    <property type="entry name" value="DEAD"/>
    <property type="match status" value="1"/>
</dbReference>
<dbReference type="GO" id="GO:0005524">
    <property type="term" value="F:ATP binding"/>
    <property type="evidence" value="ECO:0007669"/>
    <property type="project" value="UniProtKB-KW"/>
</dbReference>
<dbReference type="Pfam" id="PF19833">
    <property type="entry name" value="RecG_dom3_C"/>
    <property type="match status" value="1"/>
</dbReference>
<dbReference type="Proteomes" id="UP000186104">
    <property type="component" value="Chromosome"/>
</dbReference>
<dbReference type="AlphaFoldDB" id="A0A173LPP2"/>
<evidence type="ECO:0000256" key="9">
    <source>
        <dbReference type="SAM" id="MobiDB-lite"/>
    </source>
</evidence>
<evidence type="ECO:0000313" key="13">
    <source>
        <dbReference type="Proteomes" id="UP000186104"/>
    </source>
</evidence>
<dbReference type="GO" id="GO:0003678">
    <property type="term" value="F:DNA helicase activity"/>
    <property type="evidence" value="ECO:0007669"/>
    <property type="project" value="TreeGrafter"/>
</dbReference>
<dbReference type="STRING" id="499555.BJL86_1911"/>
<dbReference type="InterPro" id="IPR047112">
    <property type="entry name" value="RecG/Mfd"/>
</dbReference>
<dbReference type="InterPro" id="IPR045562">
    <property type="entry name" value="RecG_dom3_C"/>
</dbReference>
<evidence type="ECO:0000256" key="4">
    <source>
        <dbReference type="ARBA" id="ARBA00022806"/>
    </source>
</evidence>
<gene>
    <name evidence="12" type="ORF">BJL86_1911</name>
</gene>
<dbReference type="RefSeq" id="WP_075844939.1">
    <property type="nucleotide sequence ID" value="NZ_CP015961.1"/>
</dbReference>
<keyword evidence="4 12" id="KW-0347">Helicase</keyword>
<feature type="domain" description="Helicase ATP-binding" evidence="10">
    <location>
        <begin position="320"/>
        <end position="509"/>
    </location>
</feature>
<dbReference type="PANTHER" id="PTHR47964">
    <property type="entry name" value="ATP-DEPENDENT DNA HELICASE HOMOLOG RECG, CHLOROPLASTIC"/>
    <property type="match status" value="1"/>
</dbReference>
<feature type="region of interest" description="Disordered" evidence="9">
    <location>
        <begin position="563"/>
        <end position="585"/>
    </location>
</feature>
<name>A0A173LPP2_9ACTN</name>
<dbReference type="PANTHER" id="PTHR47964:SF1">
    <property type="entry name" value="ATP-DEPENDENT DNA HELICASE HOMOLOG RECG, CHLOROPLASTIC"/>
    <property type="match status" value="1"/>
</dbReference>
<keyword evidence="1" id="KW-0547">Nucleotide-binding</keyword>
<accession>A0A173LPP2</accession>
<evidence type="ECO:0000259" key="10">
    <source>
        <dbReference type="PROSITE" id="PS51192"/>
    </source>
</evidence>
<dbReference type="Pfam" id="PF00271">
    <property type="entry name" value="Helicase_C"/>
    <property type="match status" value="1"/>
</dbReference>
<keyword evidence="5" id="KW-0067">ATP-binding</keyword>
<keyword evidence="6" id="KW-0238">DNA-binding</keyword>
<dbReference type="SUPFAM" id="SSF52540">
    <property type="entry name" value="P-loop containing nucleoside triphosphate hydrolases"/>
    <property type="match status" value="1"/>
</dbReference>
<evidence type="ECO:0000259" key="11">
    <source>
        <dbReference type="PROSITE" id="PS51194"/>
    </source>
</evidence>
<evidence type="ECO:0000256" key="7">
    <source>
        <dbReference type="ARBA" id="ARBA00023204"/>
    </source>
</evidence>
<keyword evidence="3" id="KW-0378">Hydrolase</keyword>
<evidence type="ECO:0000256" key="5">
    <source>
        <dbReference type="ARBA" id="ARBA00022840"/>
    </source>
</evidence>
<sequence>MSETDDLAGPDDTPLADILPGTLAKKLARDLELHTLAELLDSVPRTYRDRGQSDPATGISDGDPIGFSGTVFGVSDNYSRGQMPRVRTVFVTVATDAGERTAVFFNMTWVKHKVKTHDFIEVIGVAKIRKGKITCVNPTFRVASDASGMVSDDAEPLASEEKKESSAKEILDVADEIVIGRGEQSLLERPILPVYPASKKTTTWDVMSAVAIALPLLPEIPETLSQLDRKRFRLAPRDESRRALHFPQTHEQLAAALRRVKFDVALSVHLRLGLRRLRLESGAAPASPARADGVREALLEMLPYSLTSGQDEVLEEISGDLEKSYPTARLLQGEVGSGKTVVSLLAMCQAVDAGRQCALLAPTEVLAAQHERALRRLLRQLARPAGSVSGTLFGDSVKPDETTGADPISLALVTGSMSTGARREALLGLVNGEIDIVIGTHALLENSVQFFDLGLAVVDEQHRFGVDQRQKLRAKRADDATPHILTMTATPIPRTIAMMSFGDMSTSTLTELPAGRQPVDTHVVQLGALDPAHQQRWVERIFDRIHEEVEDGGRAFIVAPRIDSSEPDDSEGNFQRNYGPADGPARPGIGVEDLFDELVADELADLRVGMVHGRLPSDVKDMTMNAFAGGQLDVLVSTTVIEVGVDVPDATVMVIMDAERFGISQLHQLRGRIGRGDKPGVCLLVSTVEPGSTAEERLKAVAETRDGFELSQRDLELRGEGDVFGARQSGGRGMNRILSVVRDAEIITEASELSTRILSEDPELEHYTTLGGEIDEFAEADYLDRT</sequence>
<dbReference type="EMBL" id="CP015961">
    <property type="protein sequence ID" value="ANI92682.1"/>
    <property type="molecule type" value="Genomic_DNA"/>
</dbReference>
<dbReference type="GO" id="GO:0006281">
    <property type="term" value="P:DNA repair"/>
    <property type="evidence" value="ECO:0007669"/>
    <property type="project" value="UniProtKB-KW"/>
</dbReference>
<dbReference type="SUPFAM" id="SSF50249">
    <property type="entry name" value="Nucleic acid-binding proteins"/>
    <property type="match status" value="1"/>
</dbReference>
<evidence type="ECO:0000256" key="3">
    <source>
        <dbReference type="ARBA" id="ARBA00022801"/>
    </source>
</evidence>
<dbReference type="PROSITE" id="PS51192">
    <property type="entry name" value="HELICASE_ATP_BIND_1"/>
    <property type="match status" value="1"/>
</dbReference>
<dbReference type="InterPro" id="IPR014001">
    <property type="entry name" value="Helicase_ATP-bd"/>
</dbReference>
<dbReference type="Gene3D" id="3.40.50.300">
    <property type="entry name" value="P-loop containing nucleotide triphosphate hydrolases"/>
    <property type="match status" value="2"/>
</dbReference>
<dbReference type="InterPro" id="IPR027417">
    <property type="entry name" value="P-loop_NTPase"/>
</dbReference>
<keyword evidence="7" id="KW-0234">DNA repair</keyword>
<dbReference type="KEGG" id="dtm:BJL86_1911"/>
<feature type="domain" description="Helicase C-terminal" evidence="11">
    <location>
        <begin position="537"/>
        <end position="716"/>
    </location>
</feature>
<dbReference type="InterPro" id="IPR011545">
    <property type="entry name" value="DEAD/DEAH_box_helicase_dom"/>
</dbReference>
<dbReference type="SMART" id="SM00490">
    <property type="entry name" value="HELICc"/>
    <property type="match status" value="1"/>
</dbReference>
<dbReference type="GO" id="GO:0016787">
    <property type="term" value="F:hydrolase activity"/>
    <property type="evidence" value="ECO:0007669"/>
    <property type="project" value="UniProtKB-KW"/>
</dbReference>